<reference evidence="2" key="1">
    <citation type="submission" date="2018-06" db="EMBL/GenBank/DDBJ databases">
        <authorList>
            <person name="Zhirakovskaya E."/>
        </authorList>
    </citation>
    <scope>NUCLEOTIDE SEQUENCE</scope>
</reference>
<organism evidence="2">
    <name type="scientific">hydrothermal vent metagenome</name>
    <dbReference type="NCBI Taxonomy" id="652676"/>
    <lineage>
        <taxon>unclassified sequences</taxon>
        <taxon>metagenomes</taxon>
        <taxon>ecological metagenomes</taxon>
    </lineage>
</organism>
<evidence type="ECO:0000313" key="2">
    <source>
        <dbReference type="EMBL" id="VAX01363.1"/>
    </source>
</evidence>
<proteinExistence type="predicted"/>
<name>A0A3B1AN24_9ZZZZ</name>
<dbReference type="SUPFAM" id="SSF52540">
    <property type="entry name" value="P-loop containing nucleoside triphosphate hydrolases"/>
    <property type="match status" value="1"/>
</dbReference>
<dbReference type="Gene3D" id="3.40.50.300">
    <property type="entry name" value="P-loop containing nucleotide triphosphate hydrolases"/>
    <property type="match status" value="1"/>
</dbReference>
<dbReference type="PANTHER" id="PTHR40072:SF1">
    <property type="entry name" value="MOLYBDOPTERIN-GUANINE DINUCLEOTIDE BIOSYNTHESIS ADAPTER PROTEIN"/>
    <property type="match status" value="1"/>
</dbReference>
<dbReference type="NCBIfam" id="TIGR00176">
    <property type="entry name" value="mobB"/>
    <property type="match status" value="1"/>
</dbReference>
<feature type="domain" description="Molybdopterin-guanine dinucleotide biosynthesis protein B (MobB)" evidence="1">
    <location>
        <begin position="9"/>
        <end position="142"/>
    </location>
</feature>
<dbReference type="InterPro" id="IPR004435">
    <property type="entry name" value="MobB_dom"/>
</dbReference>
<protein>
    <submittedName>
        <fullName evidence="2">Molybdopterin-guanine dinucleotide biosynthesis protein MobB</fullName>
    </submittedName>
</protein>
<gene>
    <name evidence="2" type="ORF">MNBD_GAMMA21-2618</name>
</gene>
<evidence type="ECO:0000259" key="1">
    <source>
        <dbReference type="Pfam" id="PF03205"/>
    </source>
</evidence>
<dbReference type="FunFam" id="3.40.50.300:FF:000920">
    <property type="entry name" value="Molybdopterin-guanine dinucleotide biosynthesis protein B"/>
    <property type="match status" value="1"/>
</dbReference>
<dbReference type="EMBL" id="UOFR01000084">
    <property type="protein sequence ID" value="VAX01363.1"/>
    <property type="molecule type" value="Genomic_DNA"/>
</dbReference>
<dbReference type="AlphaFoldDB" id="A0A3B1AN24"/>
<sequence length="179" mass="19675">MIKCDIPLLGFVAYSGTGKTTLLKKLIPLLKARGTRIGMIKHAHHEFDIDVPGKDSYELRKAGADQMLVAGSQRWALTVETPGQDEAQLEQLIQQLDTKKLDLILVEGFKQVAYTKIECIRPSLRHELMCLDDQNIIAVASDAPLPASVTIAQLDFNSPGLIAHFIQTEILDQSPVSSA</sequence>
<dbReference type="CDD" id="cd03116">
    <property type="entry name" value="MobB"/>
    <property type="match status" value="1"/>
</dbReference>
<dbReference type="GO" id="GO:0005525">
    <property type="term" value="F:GTP binding"/>
    <property type="evidence" value="ECO:0007669"/>
    <property type="project" value="InterPro"/>
</dbReference>
<dbReference type="InterPro" id="IPR052539">
    <property type="entry name" value="MGD_biosynthesis_adapter"/>
</dbReference>
<dbReference type="GO" id="GO:0006777">
    <property type="term" value="P:Mo-molybdopterin cofactor biosynthetic process"/>
    <property type="evidence" value="ECO:0007669"/>
    <property type="project" value="InterPro"/>
</dbReference>
<dbReference type="PANTHER" id="PTHR40072">
    <property type="entry name" value="MOLYBDOPTERIN-GUANINE DINUCLEOTIDE BIOSYNTHESIS ADAPTER PROTEIN-RELATED"/>
    <property type="match status" value="1"/>
</dbReference>
<dbReference type="Pfam" id="PF03205">
    <property type="entry name" value="MobB"/>
    <property type="match status" value="1"/>
</dbReference>
<dbReference type="InterPro" id="IPR027417">
    <property type="entry name" value="P-loop_NTPase"/>
</dbReference>
<accession>A0A3B1AN24</accession>
<dbReference type="NCBIfam" id="NF008021">
    <property type="entry name" value="PRK10751.1"/>
    <property type="match status" value="1"/>
</dbReference>